<dbReference type="Pfam" id="PF05739">
    <property type="entry name" value="SNARE"/>
    <property type="match status" value="1"/>
</dbReference>
<sequence length="339" mass="37411">MPIQDRTNEFRSCVESIRSRSSIPPRGSEAKQRLIQPNGKAGSSKSEFTRMASAIGKDISNTALKLSKLAQLAKRKTLFDDRPVEISELTFIIKQDIAHINKQIAALQAHVKQRNAQGSSKSVEGKQIEEHNNNVVMLLQSKLANTSMSFKDVLEVRTQNMKESKDRTEQFMYSTASAANQAPTNSVLYNPSRNDPMGDGSPSRFDSKGKGRAPQNGDLLALDLTSAEEGAGAQGAFMQMQMVEQQDTYLQSRSTAIESIEATIAELGQIFTQLANMVAEQRETVQRIDADTLDIAANVGGAQRELLKYFGNMANNRWLMLKVFGVLIVFFLVFILVSG</sequence>
<evidence type="ECO:0000313" key="11">
    <source>
        <dbReference type="EMBL" id="RDB29629.1"/>
    </source>
</evidence>
<dbReference type="Pfam" id="PF11416">
    <property type="entry name" value="Syntaxin-5_N"/>
    <property type="match status" value="1"/>
</dbReference>
<evidence type="ECO:0000256" key="9">
    <source>
        <dbReference type="SAM" id="Phobius"/>
    </source>
</evidence>
<keyword evidence="6" id="KW-0175">Coiled coil</keyword>
<dbReference type="CDD" id="cd15844">
    <property type="entry name" value="SNARE_syntaxin5"/>
    <property type="match status" value="1"/>
</dbReference>
<dbReference type="GO" id="GO:0006888">
    <property type="term" value="P:endoplasmic reticulum to Golgi vesicle-mediated transport"/>
    <property type="evidence" value="ECO:0007669"/>
    <property type="project" value="TreeGrafter"/>
</dbReference>
<protein>
    <submittedName>
        <fullName evidence="11">Integral membrane protein sed5</fullName>
    </submittedName>
</protein>
<name>A0A369K4R3_HYPMA</name>
<dbReference type="SMART" id="SM00397">
    <property type="entry name" value="t_SNARE"/>
    <property type="match status" value="1"/>
</dbReference>
<feature type="domain" description="T-SNARE coiled-coil homology" evidence="10">
    <location>
        <begin position="247"/>
        <end position="309"/>
    </location>
</feature>
<evidence type="ECO:0000256" key="3">
    <source>
        <dbReference type="ARBA" id="ARBA00022448"/>
    </source>
</evidence>
<dbReference type="Proteomes" id="UP000076154">
    <property type="component" value="Unassembled WGS sequence"/>
</dbReference>
<dbReference type="EMBL" id="LUEZ02000010">
    <property type="protein sequence ID" value="RDB29629.1"/>
    <property type="molecule type" value="Genomic_DNA"/>
</dbReference>
<evidence type="ECO:0000313" key="12">
    <source>
        <dbReference type="Proteomes" id="UP000076154"/>
    </source>
</evidence>
<keyword evidence="5 9" id="KW-1133">Transmembrane helix</keyword>
<keyword evidence="3" id="KW-0813">Transport</keyword>
<feature type="region of interest" description="Disordered" evidence="8">
    <location>
        <begin position="182"/>
        <end position="216"/>
    </location>
</feature>
<dbReference type="GO" id="GO:0031201">
    <property type="term" value="C:SNARE complex"/>
    <property type="evidence" value="ECO:0007669"/>
    <property type="project" value="TreeGrafter"/>
</dbReference>
<dbReference type="GO" id="GO:0005484">
    <property type="term" value="F:SNAP receptor activity"/>
    <property type="evidence" value="ECO:0007669"/>
    <property type="project" value="TreeGrafter"/>
</dbReference>
<organism evidence="11 12">
    <name type="scientific">Hypsizygus marmoreus</name>
    <name type="common">White beech mushroom</name>
    <name type="synonym">Agaricus marmoreus</name>
    <dbReference type="NCBI Taxonomy" id="39966"/>
    <lineage>
        <taxon>Eukaryota</taxon>
        <taxon>Fungi</taxon>
        <taxon>Dikarya</taxon>
        <taxon>Basidiomycota</taxon>
        <taxon>Agaricomycotina</taxon>
        <taxon>Agaricomycetes</taxon>
        <taxon>Agaricomycetidae</taxon>
        <taxon>Agaricales</taxon>
        <taxon>Tricholomatineae</taxon>
        <taxon>Lyophyllaceae</taxon>
        <taxon>Hypsizygus</taxon>
    </lineage>
</organism>
<dbReference type="GO" id="GO:0048278">
    <property type="term" value="P:vesicle docking"/>
    <property type="evidence" value="ECO:0007669"/>
    <property type="project" value="TreeGrafter"/>
</dbReference>
<comment type="similarity">
    <text evidence="2">Belongs to the syntaxin family.</text>
</comment>
<evidence type="ECO:0000259" key="10">
    <source>
        <dbReference type="PROSITE" id="PS50192"/>
    </source>
</evidence>
<evidence type="ECO:0000256" key="2">
    <source>
        <dbReference type="ARBA" id="ARBA00009063"/>
    </source>
</evidence>
<dbReference type="PROSITE" id="PS50192">
    <property type="entry name" value="T_SNARE"/>
    <property type="match status" value="1"/>
</dbReference>
<dbReference type="Gene3D" id="1.20.58.70">
    <property type="match status" value="1"/>
</dbReference>
<keyword evidence="7 9" id="KW-0472">Membrane</keyword>
<feature type="region of interest" description="Disordered" evidence="8">
    <location>
        <begin position="1"/>
        <end position="46"/>
    </location>
</feature>
<evidence type="ECO:0000256" key="7">
    <source>
        <dbReference type="ARBA" id="ARBA00023136"/>
    </source>
</evidence>
<evidence type="ECO:0000256" key="5">
    <source>
        <dbReference type="ARBA" id="ARBA00022989"/>
    </source>
</evidence>
<dbReference type="GO" id="GO:0006886">
    <property type="term" value="P:intracellular protein transport"/>
    <property type="evidence" value="ECO:0007669"/>
    <property type="project" value="TreeGrafter"/>
</dbReference>
<dbReference type="GO" id="GO:0000149">
    <property type="term" value="F:SNARE binding"/>
    <property type="evidence" value="ECO:0007669"/>
    <property type="project" value="TreeGrafter"/>
</dbReference>
<comment type="subcellular location">
    <subcellularLocation>
        <location evidence="1">Membrane</location>
        <topology evidence="1">Single-pass type IV membrane protein</topology>
    </subcellularLocation>
</comment>
<evidence type="ECO:0000256" key="8">
    <source>
        <dbReference type="SAM" id="MobiDB-lite"/>
    </source>
</evidence>
<keyword evidence="4 9" id="KW-0812">Transmembrane</keyword>
<gene>
    <name evidence="11" type="primary">sed5</name>
    <name evidence="11" type="ORF">Hypma_015743</name>
</gene>
<dbReference type="OrthoDB" id="421009at2759"/>
<dbReference type="SUPFAM" id="SSF47661">
    <property type="entry name" value="t-snare proteins"/>
    <property type="match status" value="1"/>
</dbReference>
<proteinExistence type="inferred from homology"/>
<dbReference type="FunCoup" id="A0A369K4R3">
    <property type="interactions" value="571"/>
</dbReference>
<dbReference type="AlphaFoldDB" id="A0A369K4R3"/>
<dbReference type="InterPro" id="IPR000727">
    <property type="entry name" value="T_SNARE_dom"/>
</dbReference>
<keyword evidence="12" id="KW-1185">Reference proteome</keyword>
<evidence type="ECO:0000256" key="1">
    <source>
        <dbReference type="ARBA" id="ARBA00004211"/>
    </source>
</evidence>
<dbReference type="PANTHER" id="PTHR19957">
    <property type="entry name" value="SYNTAXIN"/>
    <property type="match status" value="1"/>
</dbReference>
<dbReference type="PANTHER" id="PTHR19957:SF3">
    <property type="entry name" value="SYNTAXIN-5"/>
    <property type="match status" value="1"/>
</dbReference>
<accession>A0A369K4R3</accession>
<dbReference type="InParanoid" id="A0A369K4R3"/>
<reference evidence="11" key="1">
    <citation type="submission" date="2018-04" db="EMBL/GenBank/DDBJ databases">
        <title>Whole genome sequencing of Hypsizygus marmoreus.</title>
        <authorList>
            <person name="Choi I.-G."/>
            <person name="Min B."/>
            <person name="Kim J.-G."/>
            <person name="Kim S."/>
            <person name="Oh Y.-L."/>
            <person name="Kong W.-S."/>
            <person name="Park H."/>
            <person name="Jeong J."/>
            <person name="Song E.-S."/>
        </authorList>
    </citation>
    <scope>NUCLEOTIDE SEQUENCE [LARGE SCALE GENOMIC DNA]</scope>
    <source>
        <strain evidence="11">51987-8</strain>
    </source>
</reference>
<dbReference type="InterPro" id="IPR021538">
    <property type="entry name" value="Syntaxin-5_N"/>
</dbReference>
<feature type="transmembrane region" description="Helical" evidence="9">
    <location>
        <begin position="318"/>
        <end position="337"/>
    </location>
</feature>
<dbReference type="InterPro" id="IPR045242">
    <property type="entry name" value="Syntaxin"/>
</dbReference>
<evidence type="ECO:0000256" key="6">
    <source>
        <dbReference type="ARBA" id="ARBA00023054"/>
    </source>
</evidence>
<dbReference type="GO" id="GO:0006906">
    <property type="term" value="P:vesicle fusion"/>
    <property type="evidence" value="ECO:0007669"/>
    <property type="project" value="TreeGrafter"/>
</dbReference>
<dbReference type="STRING" id="39966.A0A369K4R3"/>
<comment type="caution">
    <text evidence="11">The sequence shown here is derived from an EMBL/GenBank/DDBJ whole genome shotgun (WGS) entry which is preliminary data.</text>
</comment>
<dbReference type="InterPro" id="IPR010989">
    <property type="entry name" value="SNARE"/>
</dbReference>
<feature type="compositionally biased region" description="Polar residues" evidence="8">
    <location>
        <begin position="182"/>
        <end position="193"/>
    </location>
</feature>
<dbReference type="GO" id="GO:0000139">
    <property type="term" value="C:Golgi membrane"/>
    <property type="evidence" value="ECO:0007669"/>
    <property type="project" value="TreeGrafter"/>
</dbReference>
<evidence type="ECO:0000256" key="4">
    <source>
        <dbReference type="ARBA" id="ARBA00022692"/>
    </source>
</evidence>